<dbReference type="EMBL" id="FNCC01000004">
    <property type="protein sequence ID" value="SDF89652.1"/>
    <property type="molecule type" value="Genomic_DNA"/>
</dbReference>
<reference evidence="3" key="1">
    <citation type="submission" date="2016-10" db="EMBL/GenBank/DDBJ databases">
        <authorList>
            <person name="Varghese N."/>
            <person name="Submissions S."/>
        </authorList>
    </citation>
    <scope>NUCLEOTIDE SEQUENCE [LARGE SCALE GENOMIC DNA]</scope>
    <source>
        <strain evidence="3">CGMCC 4.3506</strain>
    </source>
</reference>
<organism evidence="2 3">
    <name type="scientific">Lentzea fradiae</name>
    <dbReference type="NCBI Taxonomy" id="200378"/>
    <lineage>
        <taxon>Bacteria</taxon>
        <taxon>Bacillati</taxon>
        <taxon>Actinomycetota</taxon>
        <taxon>Actinomycetes</taxon>
        <taxon>Pseudonocardiales</taxon>
        <taxon>Pseudonocardiaceae</taxon>
        <taxon>Lentzea</taxon>
    </lineage>
</organism>
<dbReference type="AlphaFoldDB" id="A0A1G7PTI7"/>
<evidence type="ECO:0000313" key="2">
    <source>
        <dbReference type="EMBL" id="SDF89652.1"/>
    </source>
</evidence>
<dbReference type="SUPFAM" id="SSF54427">
    <property type="entry name" value="NTF2-like"/>
    <property type="match status" value="1"/>
</dbReference>
<sequence length="159" mass="17503">MCRKFPAGTGLVEAGRVTNPSDVVLALLRATETLDATETARHLANDVVWQNVPFPAARGRKTATRHLALMNRAVTGVEVRVHHIAANGNVVLTQRTDTVRRGGFEASFWVCGTFVVRDGEVVLWRDHYDHAYVAFAFLKGLVKVGFRALRAKLAQPVGR</sequence>
<accession>A0A1G7PTI7</accession>
<protein>
    <submittedName>
        <fullName evidence="2">Limonene-1,2-epoxide hydrolase</fullName>
    </submittedName>
</protein>
<dbReference type="Proteomes" id="UP000199623">
    <property type="component" value="Unassembled WGS sequence"/>
</dbReference>
<keyword evidence="3" id="KW-1185">Reference proteome</keyword>
<feature type="domain" description="Limonene-1,2-epoxide hydrolase" evidence="1">
    <location>
        <begin position="20"/>
        <end position="130"/>
    </location>
</feature>
<evidence type="ECO:0000313" key="3">
    <source>
        <dbReference type="Proteomes" id="UP000199623"/>
    </source>
</evidence>
<name>A0A1G7PTI7_9PSEU</name>
<dbReference type="STRING" id="200378.SAMN05216553_10468"/>
<proteinExistence type="predicted"/>
<evidence type="ECO:0000259" key="1">
    <source>
        <dbReference type="Pfam" id="PF07858"/>
    </source>
</evidence>
<dbReference type="InterPro" id="IPR032710">
    <property type="entry name" value="NTF2-like_dom_sf"/>
</dbReference>
<keyword evidence="2" id="KW-0378">Hydrolase</keyword>
<dbReference type="Pfam" id="PF07858">
    <property type="entry name" value="LEH"/>
    <property type="match status" value="1"/>
</dbReference>
<dbReference type="GO" id="GO:0016787">
    <property type="term" value="F:hydrolase activity"/>
    <property type="evidence" value="ECO:0007669"/>
    <property type="project" value="UniProtKB-KW"/>
</dbReference>
<gene>
    <name evidence="2" type="ORF">SAMN05216553_10468</name>
</gene>
<dbReference type="InterPro" id="IPR013100">
    <property type="entry name" value="LEH"/>
</dbReference>
<dbReference type="Gene3D" id="3.10.450.50">
    <property type="match status" value="1"/>
</dbReference>